<sequence length="201" mass="22768">MEYTQRERDVLAMMKRTDFKNLSKDDVISFASKIGELRPEVAKEVLAQFPEFVGLMKSALTEYKGMLDTIISSDDESIKEYYGIANKEMDSAAESRKQFYDFVKQVQGDCSKILDNPNLPPEIMIEILNREVELAKMANEKDTEIRGQEKEIEDKVNKKDSEKREFNWKLVGGISIALIMVAGVSAGVLGGKFDLKLPKKS</sequence>
<dbReference type="RefSeq" id="WP_072850203.1">
    <property type="nucleotide sequence ID" value="NZ_FRAH01000017.1"/>
</dbReference>
<protein>
    <submittedName>
        <fullName evidence="3">Uncharacterized protein</fullName>
    </submittedName>
</protein>
<keyword evidence="2" id="KW-1133">Transmembrane helix</keyword>
<keyword evidence="2" id="KW-0472">Membrane</keyword>
<organism evidence="3 4">
    <name type="scientific">Anaerotignum lactatifermentans DSM 14214</name>
    <dbReference type="NCBI Taxonomy" id="1121323"/>
    <lineage>
        <taxon>Bacteria</taxon>
        <taxon>Bacillati</taxon>
        <taxon>Bacillota</taxon>
        <taxon>Clostridia</taxon>
        <taxon>Lachnospirales</taxon>
        <taxon>Anaerotignaceae</taxon>
        <taxon>Anaerotignum</taxon>
    </lineage>
</organism>
<accession>A0A1M6Q8A7</accession>
<proteinExistence type="predicted"/>
<reference evidence="3 4" key="1">
    <citation type="submission" date="2016-11" db="EMBL/GenBank/DDBJ databases">
        <authorList>
            <person name="Jaros S."/>
            <person name="Januszkiewicz K."/>
            <person name="Wedrychowicz H."/>
        </authorList>
    </citation>
    <scope>NUCLEOTIDE SEQUENCE [LARGE SCALE GENOMIC DNA]</scope>
    <source>
        <strain evidence="3 4">DSM 14214</strain>
    </source>
</reference>
<evidence type="ECO:0000256" key="2">
    <source>
        <dbReference type="SAM" id="Phobius"/>
    </source>
</evidence>
<keyword evidence="1" id="KW-0175">Coiled coil</keyword>
<dbReference type="Proteomes" id="UP000183975">
    <property type="component" value="Unassembled WGS sequence"/>
</dbReference>
<evidence type="ECO:0000313" key="4">
    <source>
        <dbReference type="Proteomes" id="UP000183975"/>
    </source>
</evidence>
<gene>
    <name evidence="3" type="ORF">SAMN02745138_01268</name>
</gene>
<dbReference type="EMBL" id="FRAH01000017">
    <property type="protein sequence ID" value="SHK16365.1"/>
    <property type="molecule type" value="Genomic_DNA"/>
</dbReference>
<name>A0A1M6Q8A7_9FIRM</name>
<dbReference type="OrthoDB" id="2048817at2"/>
<feature type="coiled-coil region" evidence="1">
    <location>
        <begin position="138"/>
        <end position="165"/>
    </location>
</feature>
<evidence type="ECO:0000256" key="1">
    <source>
        <dbReference type="SAM" id="Coils"/>
    </source>
</evidence>
<feature type="transmembrane region" description="Helical" evidence="2">
    <location>
        <begin position="168"/>
        <end position="189"/>
    </location>
</feature>
<dbReference type="AlphaFoldDB" id="A0A1M6Q8A7"/>
<keyword evidence="4" id="KW-1185">Reference proteome</keyword>
<evidence type="ECO:0000313" key="3">
    <source>
        <dbReference type="EMBL" id="SHK16365.1"/>
    </source>
</evidence>
<keyword evidence="2" id="KW-0812">Transmembrane</keyword>